<feature type="region of interest" description="Disordered" evidence="1">
    <location>
        <begin position="186"/>
        <end position="209"/>
    </location>
</feature>
<feature type="region of interest" description="Disordered" evidence="1">
    <location>
        <begin position="35"/>
        <end position="67"/>
    </location>
</feature>
<organism evidence="2 3">
    <name type="scientific">Neocallimastix californiae</name>
    <dbReference type="NCBI Taxonomy" id="1754190"/>
    <lineage>
        <taxon>Eukaryota</taxon>
        <taxon>Fungi</taxon>
        <taxon>Fungi incertae sedis</taxon>
        <taxon>Chytridiomycota</taxon>
        <taxon>Chytridiomycota incertae sedis</taxon>
        <taxon>Neocallimastigomycetes</taxon>
        <taxon>Neocallimastigales</taxon>
        <taxon>Neocallimastigaceae</taxon>
        <taxon>Neocallimastix</taxon>
    </lineage>
</organism>
<keyword evidence="3" id="KW-1185">Reference proteome</keyword>
<protein>
    <submittedName>
        <fullName evidence="2">Uncharacterized protein</fullName>
    </submittedName>
</protein>
<feature type="compositionally biased region" description="Basic and acidic residues" evidence="1">
    <location>
        <begin position="50"/>
        <end position="67"/>
    </location>
</feature>
<comment type="caution">
    <text evidence="2">The sequence shown here is derived from an EMBL/GenBank/DDBJ whole genome shotgun (WGS) entry which is preliminary data.</text>
</comment>
<name>A0A1Y2E2Y1_9FUNG</name>
<dbReference type="Proteomes" id="UP000193920">
    <property type="component" value="Unassembled WGS sequence"/>
</dbReference>
<dbReference type="AlphaFoldDB" id="A0A1Y2E2Y1"/>
<evidence type="ECO:0000313" key="3">
    <source>
        <dbReference type="Proteomes" id="UP000193920"/>
    </source>
</evidence>
<reference evidence="2 3" key="1">
    <citation type="submission" date="2016-08" db="EMBL/GenBank/DDBJ databases">
        <title>A Parts List for Fungal Cellulosomes Revealed by Comparative Genomics.</title>
        <authorList>
            <consortium name="DOE Joint Genome Institute"/>
            <person name="Haitjema C.H."/>
            <person name="Gilmore S.P."/>
            <person name="Henske J.K."/>
            <person name="Solomon K.V."/>
            <person name="De Groot R."/>
            <person name="Kuo A."/>
            <person name="Mondo S.J."/>
            <person name="Salamov A.A."/>
            <person name="Labutti K."/>
            <person name="Zhao Z."/>
            <person name="Chiniquy J."/>
            <person name="Barry K."/>
            <person name="Brewer H.M."/>
            <person name="Purvine S.O."/>
            <person name="Wright A.T."/>
            <person name="Boxma B."/>
            <person name="Van Alen T."/>
            <person name="Hackstein J.H."/>
            <person name="Baker S.E."/>
            <person name="Grigoriev I.V."/>
            <person name="O'Malley M.A."/>
        </authorList>
    </citation>
    <scope>NUCLEOTIDE SEQUENCE [LARGE SCALE GENOMIC DNA]</scope>
    <source>
        <strain evidence="2 3">G1</strain>
    </source>
</reference>
<gene>
    <name evidence="2" type="ORF">LY90DRAFT_504870</name>
</gene>
<feature type="compositionally biased region" description="Basic and acidic residues" evidence="1">
    <location>
        <begin position="188"/>
        <end position="209"/>
    </location>
</feature>
<proteinExistence type="predicted"/>
<accession>A0A1Y2E2Y1</accession>
<dbReference type="EMBL" id="MCOG01000051">
    <property type="protein sequence ID" value="ORY65724.1"/>
    <property type="molecule type" value="Genomic_DNA"/>
</dbReference>
<evidence type="ECO:0000256" key="1">
    <source>
        <dbReference type="SAM" id="MobiDB-lite"/>
    </source>
</evidence>
<evidence type="ECO:0000313" key="2">
    <source>
        <dbReference type="EMBL" id="ORY65724.1"/>
    </source>
</evidence>
<sequence length="209" mass="24294">MYSKRESNRTNTYYNGNYNQSLLPLIEESIDAKKIIPESKQDNPTSKNENGTKNDKGKGNKKDCKLHDNNNMTEEYFEDINNITEINRKDDINALDEASINIRRPKPMISKKLSKILIEKNENNIEFPLRSKSTILNQSSLLYQKSFMTESDMDIESIIQDGNKNGKDKPSFFIKRKSMSYIYSSDDELNKNQKTQEKDKTQEMKLEGI</sequence>